<organism evidence="1 2">
    <name type="scientific">Channa striata</name>
    <name type="common">Snakehead murrel</name>
    <name type="synonym">Ophicephalus striatus</name>
    <dbReference type="NCBI Taxonomy" id="64152"/>
    <lineage>
        <taxon>Eukaryota</taxon>
        <taxon>Metazoa</taxon>
        <taxon>Chordata</taxon>
        <taxon>Craniata</taxon>
        <taxon>Vertebrata</taxon>
        <taxon>Euteleostomi</taxon>
        <taxon>Actinopterygii</taxon>
        <taxon>Neopterygii</taxon>
        <taxon>Teleostei</taxon>
        <taxon>Neoteleostei</taxon>
        <taxon>Acanthomorphata</taxon>
        <taxon>Anabantaria</taxon>
        <taxon>Anabantiformes</taxon>
        <taxon>Channoidei</taxon>
        <taxon>Channidae</taxon>
        <taxon>Channa</taxon>
    </lineage>
</organism>
<dbReference type="EMBL" id="JAUPFM010000002">
    <property type="protein sequence ID" value="KAK2858650.1"/>
    <property type="molecule type" value="Genomic_DNA"/>
</dbReference>
<proteinExistence type="predicted"/>
<evidence type="ECO:0000313" key="1">
    <source>
        <dbReference type="EMBL" id="KAK2858650.1"/>
    </source>
</evidence>
<name>A0AA88NS86_CHASR</name>
<comment type="caution">
    <text evidence="1">The sequence shown here is derived from an EMBL/GenBank/DDBJ whole genome shotgun (WGS) entry which is preliminary data.</text>
</comment>
<gene>
    <name evidence="1" type="ORF">Q5P01_003270</name>
</gene>
<reference evidence="1" key="1">
    <citation type="submission" date="2023-07" db="EMBL/GenBank/DDBJ databases">
        <title>Chromosome-level Genome Assembly of Striped Snakehead (Channa striata).</title>
        <authorList>
            <person name="Liu H."/>
        </authorList>
    </citation>
    <scope>NUCLEOTIDE SEQUENCE</scope>
    <source>
        <strain evidence="1">Gz</strain>
        <tissue evidence="1">Muscle</tissue>
    </source>
</reference>
<keyword evidence="2" id="KW-1185">Reference proteome</keyword>
<evidence type="ECO:0000313" key="2">
    <source>
        <dbReference type="Proteomes" id="UP001187415"/>
    </source>
</evidence>
<dbReference type="Proteomes" id="UP001187415">
    <property type="component" value="Unassembled WGS sequence"/>
</dbReference>
<protein>
    <submittedName>
        <fullName evidence="1">Uncharacterized protein</fullName>
    </submittedName>
</protein>
<dbReference type="AlphaFoldDB" id="A0AA88NS86"/>
<accession>A0AA88NS86</accession>
<sequence length="212" mass="22362">MTAKVSSWVAAVDFGGDNLGLPPVLRGQITEHLQSEALHGRSQIGCCPLSTPSPVESVQLSKRASSADAVLQHGVLPGLRRASSVDVNLQLRVLPSPQLGVMPGSQRASSVDVGLQLAILPVPRRSSSVNVDSCFYLPHLPRRFPAQTPEGFSCRRRPPAPPPFRPSEGFFQLDLGGLLPSPSASSSASCPVPWGPFVTAGLLLGFLSCPNI</sequence>